<dbReference type="SUPFAM" id="SSF53474">
    <property type="entry name" value="alpha/beta-Hydrolases"/>
    <property type="match status" value="1"/>
</dbReference>
<dbReference type="OrthoDB" id="408631at2759"/>
<evidence type="ECO:0000313" key="5">
    <source>
        <dbReference type="Proteomes" id="UP000824998"/>
    </source>
</evidence>
<dbReference type="InterPro" id="IPR029058">
    <property type="entry name" value="AB_hydrolase_fold"/>
</dbReference>
<keyword evidence="2" id="KW-0472">Membrane</keyword>
<feature type="domain" description="Alpha/beta hydrolase fold-3" evidence="3">
    <location>
        <begin position="170"/>
        <end position="395"/>
    </location>
</feature>
<dbReference type="AlphaFoldDB" id="A0A9P7YPS4"/>
<keyword evidence="2" id="KW-0812">Transmembrane</keyword>
<keyword evidence="1" id="KW-0378">Hydrolase</keyword>
<sequence>MILGQVSWLDCFVFLVFLAPQLIWNAGFFSTLFCGIQALPFLCKIFCFAITTICSISLNVADTVIVIKLPLGFIYDRVYLSRQYRSPFVQQATCFEDIVIRCVRYAFAYIPAHIGRVFFSKFVSLPFLRFRMLRHGYFRSPIHWHEVRKHNFNGIWITNDAAREPDIVIYYAHGGGFSMGSSYFYLEFLLAWLSLLKTYGGFQNPAVFALEYTLVPDASYPVQLHEAIAGYKHVLSITRDASKICVSGDSAGGTLILSLLLHFAKKPSNCNGKHLTNDEAEIPNTPGMAVLISPWTTLHSSQHKNTPSDYLDAANLHQYASQYAGPQTSIHNPLTSPGNCKAVSWWKKACPLKGFFVMYGAEEVFAPEIRGLLDLWKEGGMRVECVEEEGGIHAWPVACLFLSSSKGERQKGLSVIVREIRDRMGGDFGGK</sequence>
<gene>
    <name evidence="4" type="ORF">BJ875DRAFT_370571</name>
</gene>
<dbReference type="Pfam" id="PF07859">
    <property type="entry name" value="Abhydrolase_3"/>
    <property type="match status" value="1"/>
</dbReference>
<name>A0A9P7YPS4_9HELO</name>
<organism evidence="4 5">
    <name type="scientific">Amylocarpus encephaloides</name>
    <dbReference type="NCBI Taxonomy" id="45428"/>
    <lineage>
        <taxon>Eukaryota</taxon>
        <taxon>Fungi</taxon>
        <taxon>Dikarya</taxon>
        <taxon>Ascomycota</taxon>
        <taxon>Pezizomycotina</taxon>
        <taxon>Leotiomycetes</taxon>
        <taxon>Helotiales</taxon>
        <taxon>Helotiales incertae sedis</taxon>
        <taxon>Amylocarpus</taxon>
    </lineage>
</organism>
<dbReference type="InterPro" id="IPR050300">
    <property type="entry name" value="GDXG_lipolytic_enzyme"/>
</dbReference>
<dbReference type="Proteomes" id="UP000824998">
    <property type="component" value="Unassembled WGS sequence"/>
</dbReference>
<feature type="transmembrane region" description="Helical" evidence="2">
    <location>
        <begin position="41"/>
        <end position="61"/>
    </location>
</feature>
<proteinExistence type="predicted"/>
<evidence type="ECO:0000313" key="4">
    <source>
        <dbReference type="EMBL" id="KAG9237152.1"/>
    </source>
</evidence>
<accession>A0A9P7YPS4</accession>
<evidence type="ECO:0000256" key="2">
    <source>
        <dbReference type="SAM" id="Phobius"/>
    </source>
</evidence>
<feature type="transmembrane region" description="Helical" evidence="2">
    <location>
        <begin position="12"/>
        <end position="34"/>
    </location>
</feature>
<evidence type="ECO:0000259" key="3">
    <source>
        <dbReference type="Pfam" id="PF07859"/>
    </source>
</evidence>
<reference evidence="4" key="1">
    <citation type="journal article" date="2021" name="IMA Fungus">
        <title>Genomic characterization of three marine fungi, including Emericellopsis atlantica sp. nov. with signatures of a generalist lifestyle and marine biomass degradation.</title>
        <authorList>
            <person name="Hagestad O.C."/>
            <person name="Hou L."/>
            <person name="Andersen J.H."/>
            <person name="Hansen E.H."/>
            <person name="Altermark B."/>
            <person name="Li C."/>
            <person name="Kuhnert E."/>
            <person name="Cox R.J."/>
            <person name="Crous P.W."/>
            <person name="Spatafora J.W."/>
            <person name="Lail K."/>
            <person name="Amirebrahimi M."/>
            <person name="Lipzen A."/>
            <person name="Pangilinan J."/>
            <person name="Andreopoulos W."/>
            <person name="Hayes R.D."/>
            <person name="Ng V."/>
            <person name="Grigoriev I.V."/>
            <person name="Jackson S.A."/>
            <person name="Sutton T.D.S."/>
            <person name="Dobson A.D.W."/>
            <person name="Rama T."/>
        </authorList>
    </citation>
    <scope>NUCLEOTIDE SEQUENCE</scope>
    <source>
        <strain evidence="4">TRa018bII</strain>
    </source>
</reference>
<comment type="caution">
    <text evidence="4">The sequence shown here is derived from an EMBL/GenBank/DDBJ whole genome shotgun (WGS) entry which is preliminary data.</text>
</comment>
<keyword evidence="2" id="KW-1133">Transmembrane helix</keyword>
<keyword evidence="5" id="KW-1185">Reference proteome</keyword>
<dbReference type="InterPro" id="IPR013094">
    <property type="entry name" value="AB_hydrolase_3"/>
</dbReference>
<dbReference type="GO" id="GO:0016787">
    <property type="term" value="F:hydrolase activity"/>
    <property type="evidence" value="ECO:0007669"/>
    <property type="project" value="UniProtKB-KW"/>
</dbReference>
<protein>
    <submittedName>
        <fullName evidence="4">Arylacetamide deacetylase-like protein</fullName>
    </submittedName>
</protein>
<dbReference type="PANTHER" id="PTHR48081:SF2">
    <property type="entry name" value="ALPHA_BETA-HYDROLASE"/>
    <property type="match status" value="1"/>
</dbReference>
<dbReference type="Gene3D" id="3.40.50.1820">
    <property type="entry name" value="alpha/beta hydrolase"/>
    <property type="match status" value="1"/>
</dbReference>
<evidence type="ECO:0000256" key="1">
    <source>
        <dbReference type="ARBA" id="ARBA00022801"/>
    </source>
</evidence>
<dbReference type="EMBL" id="MU251392">
    <property type="protein sequence ID" value="KAG9237152.1"/>
    <property type="molecule type" value="Genomic_DNA"/>
</dbReference>
<dbReference type="PANTHER" id="PTHR48081">
    <property type="entry name" value="AB HYDROLASE SUPERFAMILY PROTEIN C4A8.06C"/>
    <property type="match status" value="1"/>
</dbReference>